<dbReference type="HOGENOM" id="CLU_143970_2_0_9"/>
<protein>
    <recommendedName>
        <fullName evidence="3">DUF2383 domain-containing protein</fullName>
    </recommendedName>
</protein>
<gene>
    <name evidence="1" type="ordered locus">DSY1202</name>
</gene>
<evidence type="ECO:0000313" key="2">
    <source>
        <dbReference type="Proteomes" id="UP000001946"/>
    </source>
</evidence>
<proteinExistence type="predicted"/>
<dbReference type="AlphaFoldDB" id="Q24YA1"/>
<dbReference type="EMBL" id="AP008230">
    <property type="protein sequence ID" value="BAE82991.1"/>
    <property type="molecule type" value="Genomic_DNA"/>
</dbReference>
<reference evidence="1 2" key="1">
    <citation type="journal article" date="2006" name="J. Bacteriol.">
        <title>Complete genome sequence of the dehalorespiring bacterium Desulfitobacterium hafniense Y51 and comparison with Dehalococcoides ethenogenes 195.</title>
        <authorList>
            <person name="Nonaka H."/>
            <person name="Keresztes G."/>
            <person name="Shinoda Y."/>
            <person name="Ikenaga Y."/>
            <person name="Abe M."/>
            <person name="Naito K."/>
            <person name="Inatomi K."/>
            <person name="Furukawa K."/>
            <person name="Inui M."/>
            <person name="Yukawa H."/>
        </authorList>
    </citation>
    <scope>NUCLEOTIDE SEQUENCE [LARGE SCALE GENOMIC DNA]</scope>
    <source>
        <strain evidence="1 2">Y51</strain>
    </source>
</reference>
<dbReference type="STRING" id="138119.DSY1202"/>
<dbReference type="KEGG" id="dsy:DSY1202"/>
<dbReference type="eggNOG" id="ENOG5032KPS">
    <property type="taxonomic scope" value="Bacteria"/>
</dbReference>
<evidence type="ECO:0008006" key="3">
    <source>
        <dbReference type="Google" id="ProtNLM"/>
    </source>
</evidence>
<organism evidence="1 2">
    <name type="scientific">Desulfitobacterium hafniense (strain Y51)</name>
    <dbReference type="NCBI Taxonomy" id="138119"/>
    <lineage>
        <taxon>Bacteria</taxon>
        <taxon>Bacillati</taxon>
        <taxon>Bacillota</taxon>
        <taxon>Clostridia</taxon>
        <taxon>Eubacteriales</taxon>
        <taxon>Desulfitobacteriaceae</taxon>
        <taxon>Desulfitobacterium</taxon>
    </lineage>
</organism>
<dbReference type="Proteomes" id="UP000001946">
    <property type="component" value="Chromosome"/>
</dbReference>
<name>Q24YA1_DESHY</name>
<sequence>MTCMNGNAELLNFVYQNSQMGVATLNQLIEIVEDGEFKNHLKSQYKEYQEIHRAAEAMLNEKGFDEKGIGTLEKIRTYLMISYETLTDKSPSHMAEMLVIGSTMGVINAIKKIKNYQGAEPHILKLMERLLRFEENNVQELKAYL</sequence>
<evidence type="ECO:0000313" key="1">
    <source>
        <dbReference type="EMBL" id="BAE82991.1"/>
    </source>
</evidence>
<keyword evidence="2" id="KW-1185">Reference proteome</keyword>
<accession>Q24YA1</accession>